<comment type="caution">
    <text evidence="1">The sequence shown here is derived from an EMBL/GenBank/DDBJ whole genome shotgun (WGS) entry which is preliminary data.</text>
</comment>
<evidence type="ECO:0000313" key="2">
    <source>
        <dbReference type="Proteomes" id="UP001595998"/>
    </source>
</evidence>
<evidence type="ECO:0000313" key="1">
    <source>
        <dbReference type="EMBL" id="MFC4425261.1"/>
    </source>
</evidence>
<dbReference type="RefSeq" id="WP_380036452.1">
    <property type="nucleotide sequence ID" value="NZ_JBHSEH010000004.1"/>
</dbReference>
<gene>
    <name evidence="1" type="ORF">ACFOZ9_03485</name>
</gene>
<name>A0ABV8XKC5_9DEIO</name>
<proteinExistence type="predicted"/>
<dbReference type="EMBL" id="JBHSEH010000004">
    <property type="protein sequence ID" value="MFC4425261.1"/>
    <property type="molecule type" value="Genomic_DNA"/>
</dbReference>
<accession>A0ABV8XKC5</accession>
<sequence>MPKTPPAPPDDPYPHAAYLAVTEDGEVIGVARGHPGSTLVLHFFDDLPGVPAQFTLRPHNVPDGRRAPALVCHTPQGLPALARQKRGGHYFVTCSAVQSHQLCFDAVYEAWIWKRLQAKAERSAAACLPASPAPGGVSAIREGHSAPMPLLPFPLVAFTPHRGRRRG</sequence>
<organism evidence="1 2">
    <name type="scientific">Deinococcus navajonensis</name>
    <dbReference type="NCBI Taxonomy" id="309884"/>
    <lineage>
        <taxon>Bacteria</taxon>
        <taxon>Thermotogati</taxon>
        <taxon>Deinococcota</taxon>
        <taxon>Deinococci</taxon>
        <taxon>Deinococcales</taxon>
        <taxon>Deinococcaceae</taxon>
        <taxon>Deinococcus</taxon>
    </lineage>
</organism>
<reference evidence="2" key="1">
    <citation type="journal article" date="2019" name="Int. J. Syst. Evol. Microbiol.">
        <title>The Global Catalogue of Microorganisms (GCM) 10K type strain sequencing project: providing services to taxonomists for standard genome sequencing and annotation.</title>
        <authorList>
            <consortium name="The Broad Institute Genomics Platform"/>
            <consortium name="The Broad Institute Genome Sequencing Center for Infectious Disease"/>
            <person name="Wu L."/>
            <person name="Ma J."/>
        </authorList>
    </citation>
    <scope>NUCLEOTIDE SEQUENCE [LARGE SCALE GENOMIC DNA]</scope>
    <source>
        <strain evidence="2">CCUG 56029</strain>
    </source>
</reference>
<dbReference type="Proteomes" id="UP001595998">
    <property type="component" value="Unassembled WGS sequence"/>
</dbReference>
<protein>
    <submittedName>
        <fullName evidence="1">Uncharacterized protein</fullName>
    </submittedName>
</protein>
<keyword evidence="2" id="KW-1185">Reference proteome</keyword>